<comment type="similarity">
    <text evidence="1 4">Belongs to the AAA ATPase family.</text>
</comment>
<dbReference type="Pfam" id="PF00004">
    <property type="entry name" value="AAA"/>
    <property type="match status" value="1"/>
</dbReference>
<dbReference type="InterPro" id="IPR045199">
    <property type="entry name" value="ATAD2-like"/>
</dbReference>
<dbReference type="InterPro" id="IPR003959">
    <property type="entry name" value="ATPase_AAA_core"/>
</dbReference>
<feature type="domain" description="ATPase AAA-type core" evidence="5">
    <location>
        <begin position="1"/>
        <end position="93"/>
    </location>
</feature>
<feature type="non-terminal residue" evidence="6">
    <location>
        <position position="270"/>
    </location>
</feature>
<evidence type="ECO:0000259" key="5">
    <source>
        <dbReference type="Pfam" id="PF00004"/>
    </source>
</evidence>
<keyword evidence="2 4" id="KW-0547">Nucleotide-binding</keyword>
<evidence type="ECO:0000313" key="7">
    <source>
        <dbReference type="Proteomes" id="UP000595437"/>
    </source>
</evidence>
<evidence type="ECO:0000256" key="2">
    <source>
        <dbReference type="ARBA" id="ARBA00022741"/>
    </source>
</evidence>
<dbReference type="AlphaFoldDB" id="A0A7T8QVW6"/>
<dbReference type="GO" id="GO:0005634">
    <property type="term" value="C:nucleus"/>
    <property type="evidence" value="ECO:0007669"/>
    <property type="project" value="TreeGrafter"/>
</dbReference>
<feature type="non-terminal residue" evidence="6">
    <location>
        <position position="1"/>
    </location>
</feature>
<dbReference type="FunFam" id="3.40.50.300:FF:000061">
    <property type="entry name" value="ATPase family, AAA domain-containing 2"/>
    <property type="match status" value="1"/>
</dbReference>
<dbReference type="GO" id="GO:0045815">
    <property type="term" value="P:transcription initiation-coupled chromatin remodeling"/>
    <property type="evidence" value="ECO:0007669"/>
    <property type="project" value="TreeGrafter"/>
</dbReference>
<keyword evidence="3 4" id="KW-0067">ATP-binding</keyword>
<dbReference type="PROSITE" id="PS00674">
    <property type="entry name" value="AAA"/>
    <property type="match status" value="1"/>
</dbReference>
<evidence type="ECO:0000256" key="1">
    <source>
        <dbReference type="ARBA" id="ARBA00006914"/>
    </source>
</evidence>
<protein>
    <submittedName>
        <fullName evidence="6">ATPase family_ AAA domain containing 2B (Silurana)</fullName>
    </submittedName>
</protein>
<dbReference type="PANTHER" id="PTHR23069">
    <property type="entry name" value="AAA DOMAIN-CONTAINING"/>
    <property type="match status" value="1"/>
</dbReference>
<organism evidence="6 7">
    <name type="scientific">Caligus rogercresseyi</name>
    <name type="common">Sea louse</name>
    <dbReference type="NCBI Taxonomy" id="217165"/>
    <lineage>
        <taxon>Eukaryota</taxon>
        <taxon>Metazoa</taxon>
        <taxon>Ecdysozoa</taxon>
        <taxon>Arthropoda</taxon>
        <taxon>Crustacea</taxon>
        <taxon>Multicrustacea</taxon>
        <taxon>Hexanauplia</taxon>
        <taxon>Copepoda</taxon>
        <taxon>Siphonostomatoida</taxon>
        <taxon>Caligidae</taxon>
        <taxon>Caligus</taxon>
    </lineage>
</organism>
<reference evidence="7" key="1">
    <citation type="submission" date="2021-01" db="EMBL/GenBank/DDBJ databases">
        <title>Caligus Genome Assembly.</title>
        <authorList>
            <person name="Gallardo-Escarate C."/>
        </authorList>
    </citation>
    <scope>NUCLEOTIDE SEQUENCE [LARGE SCALE GENOMIC DNA]</scope>
</reference>
<dbReference type="GO" id="GO:0003682">
    <property type="term" value="F:chromatin binding"/>
    <property type="evidence" value="ECO:0007669"/>
    <property type="project" value="TreeGrafter"/>
</dbReference>
<dbReference type="GO" id="GO:0005524">
    <property type="term" value="F:ATP binding"/>
    <property type="evidence" value="ECO:0007669"/>
    <property type="project" value="UniProtKB-KW"/>
</dbReference>
<dbReference type="GO" id="GO:0042393">
    <property type="term" value="F:histone binding"/>
    <property type="evidence" value="ECO:0007669"/>
    <property type="project" value="TreeGrafter"/>
</dbReference>
<name>A0A7T8QVW6_CALRO</name>
<evidence type="ECO:0000256" key="3">
    <source>
        <dbReference type="ARBA" id="ARBA00022840"/>
    </source>
</evidence>
<dbReference type="EMBL" id="CP045890">
    <property type="protein sequence ID" value="QQP56991.1"/>
    <property type="molecule type" value="Genomic_DNA"/>
</dbReference>
<dbReference type="GO" id="GO:0016887">
    <property type="term" value="F:ATP hydrolysis activity"/>
    <property type="evidence" value="ECO:0007669"/>
    <property type="project" value="InterPro"/>
</dbReference>
<proteinExistence type="inferred from homology"/>
<evidence type="ECO:0000313" key="6">
    <source>
        <dbReference type="EMBL" id="QQP56991.1"/>
    </source>
</evidence>
<dbReference type="GO" id="GO:0006337">
    <property type="term" value="P:nucleosome disassembly"/>
    <property type="evidence" value="ECO:0007669"/>
    <property type="project" value="TreeGrafter"/>
</dbReference>
<dbReference type="Gene3D" id="1.10.8.60">
    <property type="match status" value="1"/>
</dbReference>
<dbReference type="SUPFAM" id="SSF52540">
    <property type="entry name" value="P-loop containing nucleoside triphosphate hydrolases"/>
    <property type="match status" value="1"/>
</dbReference>
<dbReference type="InterPro" id="IPR003960">
    <property type="entry name" value="ATPase_AAA_CS"/>
</dbReference>
<dbReference type="Proteomes" id="UP000595437">
    <property type="component" value="Chromosome 1"/>
</dbReference>
<keyword evidence="7" id="KW-1185">Reference proteome</keyword>
<accession>A0A7T8QVW6</accession>
<dbReference type="PANTHER" id="PTHR23069:SF0">
    <property type="entry name" value="TAT-BINDING HOMOLOG 7"/>
    <property type="match status" value="1"/>
</dbReference>
<evidence type="ECO:0000256" key="4">
    <source>
        <dbReference type="RuleBase" id="RU003651"/>
    </source>
</evidence>
<dbReference type="InterPro" id="IPR027417">
    <property type="entry name" value="P-loop_NTPase"/>
</dbReference>
<gene>
    <name evidence="6" type="ORF">FKW44_001839</name>
</gene>
<dbReference type="OrthoDB" id="5421at2759"/>
<dbReference type="GO" id="GO:0006334">
    <property type="term" value="P:nucleosome assembly"/>
    <property type="evidence" value="ECO:0007669"/>
    <property type="project" value="TreeGrafter"/>
</dbReference>
<dbReference type="Gene3D" id="3.40.50.300">
    <property type="entry name" value="P-loop containing nucleotide triphosphate hydrolases"/>
    <property type="match status" value="1"/>
</dbReference>
<sequence length="270" mass="30889">WVGESGRQLRLLFQEAHACRPAIIFFDEFDALAPIRSKHQDQIYCSVVATLLALMDGFEQREQVLVIGATNRIESIDPAFRRPGRFDKELKFELPSESIRKEIIKMHVQKWNLRALIGDAALRALKRTFPGVYQSTSQKINIDTGKIRITENDFTQSMKAMTPSTHRVRKELRMPLPPHIRPLLKADLLEISEKINSIFPMNSYRPRLVVCAKNALYGQTSYLAPAVLYHLENIPIHRFDSESLFSNTRGAIMEETGLNLLKESIKCLPS</sequence>